<evidence type="ECO:0000256" key="1">
    <source>
        <dbReference type="SAM" id="MobiDB-lite"/>
    </source>
</evidence>
<reference evidence="3" key="1">
    <citation type="submission" date="2022-11" db="EMBL/GenBank/DDBJ databases">
        <title>Minimal conservation of predation-associated metabolite biosynthetic gene clusters underscores biosynthetic potential of Myxococcota including descriptions for ten novel species: Archangium lansinium sp. nov., Myxococcus landrumus sp. nov., Nannocystis bai.</title>
        <authorList>
            <person name="Ahearne A."/>
            <person name="Stevens C."/>
            <person name="Phillips K."/>
        </authorList>
    </citation>
    <scope>NUCLEOTIDE SEQUENCE</scope>
    <source>
        <strain evidence="3">Na p29</strain>
    </source>
</reference>
<feature type="compositionally biased region" description="Low complexity" evidence="1">
    <location>
        <begin position="15"/>
        <end position="89"/>
    </location>
</feature>
<keyword evidence="4" id="KW-1185">Reference proteome</keyword>
<protein>
    <recommendedName>
        <fullName evidence="5">Lipoprotein</fullName>
    </recommendedName>
</protein>
<proteinExistence type="predicted"/>
<evidence type="ECO:0000313" key="4">
    <source>
        <dbReference type="Proteomes" id="UP001150924"/>
    </source>
</evidence>
<name>A0A9X3EM78_9BACT</name>
<dbReference type="EMBL" id="JAPNKE010000002">
    <property type="protein sequence ID" value="MCY1005760.1"/>
    <property type="molecule type" value="Genomic_DNA"/>
</dbReference>
<dbReference type="Proteomes" id="UP001150924">
    <property type="component" value="Unassembled WGS sequence"/>
</dbReference>
<feature type="chain" id="PRO_5040779772" description="Lipoprotein" evidence="2">
    <location>
        <begin position="21"/>
        <end position="349"/>
    </location>
</feature>
<evidence type="ECO:0000313" key="3">
    <source>
        <dbReference type="EMBL" id="MCY1005760.1"/>
    </source>
</evidence>
<sequence>MSSRRFVVATLVLMGSSACGGDPGDSSGSTDSGGTTETTTSTGMTTTSSATESESDATTAAPTSTSTNTSTTGPGTTEAPTSTSTTTTGDPFLCEVDMEGCCDVDLEVEADTFFADVVDGVSLEGCPLLDFPPPDFADLKCRHFSFGAAPELRLIRDDGSVSAPWVGQSVMVLRFPSADGALLLDGEPIPHEVIQAAHLELSAEVDWTLFAGLRFAVHGLDADATWLEGQGDGATGCVDDLASFACLACGAEVDAACATEWPEPPGMSPPLGLVEGLKGEDPGLQPIDLAPLGAASDWVPAIAGGLVIAPDASKFMGQAFEELVPAPGLLVRTRESFAPPRLRLRLCQP</sequence>
<feature type="signal peptide" evidence="2">
    <location>
        <begin position="1"/>
        <end position="20"/>
    </location>
</feature>
<gene>
    <name evidence="3" type="ORF">OV079_09315</name>
</gene>
<evidence type="ECO:0008006" key="5">
    <source>
        <dbReference type="Google" id="ProtNLM"/>
    </source>
</evidence>
<evidence type="ECO:0000256" key="2">
    <source>
        <dbReference type="SAM" id="SignalP"/>
    </source>
</evidence>
<organism evidence="3 4">
    <name type="scientific">Nannocystis pusilla</name>
    <dbReference type="NCBI Taxonomy" id="889268"/>
    <lineage>
        <taxon>Bacteria</taxon>
        <taxon>Pseudomonadati</taxon>
        <taxon>Myxococcota</taxon>
        <taxon>Polyangia</taxon>
        <taxon>Nannocystales</taxon>
        <taxon>Nannocystaceae</taxon>
        <taxon>Nannocystis</taxon>
    </lineage>
</organism>
<dbReference type="RefSeq" id="WP_267767567.1">
    <property type="nucleotide sequence ID" value="NZ_JAPNKE010000002.1"/>
</dbReference>
<feature type="region of interest" description="Disordered" evidence="1">
    <location>
        <begin position="15"/>
        <end position="90"/>
    </location>
</feature>
<dbReference type="PROSITE" id="PS51257">
    <property type="entry name" value="PROKAR_LIPOPROTEIN"/>
    <property type="match status" value="1"/>
</dbReference>
<dbReference type="AlphaFoldDB" id="A0A9X3EM78"/>
<comment type="caution">
    <text evidence="3">The sequence shown here is derived from an EMBL/GenBank/DDBJ whole genome shotgun (WGS) entry which is preliminary data.</text>
</comment>
<accession>A0A9X3EM78</accession>
<keyword evidence="2" id="KW-0732">Signal</keyword>